<keyword evidence="3" id="KW-1185">Reference proteome</keyword>
<dbReference type="Proteomes" id="UP000692954">
    <property type="component" value="Unassembled WGS sequence"/>
</dbReference>
<evidence type="ECO:0000256" key="1">
    <source>
        <dbReference type="SAM" id="MobiDB-lite"/>
    </source>
</evidence>
<dbReference type="AlphaFoldDB" id="A0A8S1LB39"/>
<name>A0A8S1LB39_9CILI</name>
<comment type="caution">
    <text evidence="2">The sequence shown here is derived from an EMBL/GenBank/DDBJ whole genome shotgun (WGS) entry which is preliminary data.</text>
</comment>
<protein>
    <submittedName>
        <fullName evidence="2">Uncharacterized protein</fullName>
    </submittedName>
</protein>
<gene>
    <name evidence="2" type="ORF">PSON_ATCC_30995.1.T0200123</name>
</gene>
<dbReference type="OrthoDB" id="6516538at2759"/>
<feature type="compositionally biased region" description="Polar residues" evidence="1">
    <location>
        <begin position="11"/>
        <end position="52"/>
    </location>
</feature>
<feature type="region of interest" description="Disordered" evidence="1">
    <location>
        <begin position="7"/>
        <end position="52"/>
    </location>
</feature>
<reference evidence="2" key="1">
    <citation type="submission" date="2021-01" db="EMBL/GenBank/DDBJ databases">
        <authorList>
            <consortium name="Genoscope - CEA"/>
            <person name="William W."/>
        </authorList>
    </citation>
    <scope>NUCLEOTIDE SEQUENCE</scope>
</reference>
<proteinExistence type="predicted"/>
<accession>A0A8S1LB39</accession>
<evidence type="ECO:0000313" key="2">
    <source>
        <dbReference type="EMBL" id="CAD8065270.1"/>
    </source>
</evidence>
<sequence>MGCLFAKKTGKNNYELQDVQPQDTNLSKNAFHHQPTQANGPDESSQNSSQQKLINENPSCLLTDSSSDDEEIYQIDEILKFRRAQLKKKRRQNKGYRHNSLNNLDKVFITEQNIKKRSSSLGQIALGQISINMLYYEKFQKMKNIQRRPLKVQIDSILIDINQQIEKFDQNNQKEQISLRSSFSSMEQLVAQCKNCKNVIENDQYQLECLHIFDSKCLVKLIIDQIQKDQTKIHCLCQQIIKTKLLKKILITNVEESEQYLQKLFANQYQHLEQTIE</sequence>
<evidence type="ECO:0000313" key="3">
    <source>
        <dbReference type="Proteomes" id="UP000692954"/>
    </source>
</evidence>
<dbReference type="EMBL" id="CAJJDN010000020">
    <property type="protein sequence ID" value="CAD8065270.1"/>
    <property type="molecule type" value="Genomic_DNA"/>
</dbReference>
<organism evidence="2 3">
    <name type="scientific">Paramecium sonneborni</name>
    <dbReference type="NCBI Taxonomy" id="65129"/>
    <lineage>
        <taxon>Eukaryota</taxon>
        <taxon>Sar</taxon>
        <taxon>Alveolata</taxon>
        <taxon>Ciliophora</taxon>
        <taxon>Intramacronucleata</taxon>
        <taxon>Oligohymenophorea</taxon>
        <taxon>Peniculida</taxon>
        <taxon>Parameciidae</taxon>
        <taxon>Paramecium</taxon>
    </lineage>
</organism>